<evidence type="ECO:0000256" key="1">
    <source>
        <dbReference type="SAM" id="MobiDB-lite"/>
    </source>
</evidence>
<reference evidence="2 3" key="1">
    <citation type="submission" date="2021-06" db="EMBL/GenBank/DDBJ databases">
        <title>A haploid diamondback moth (Plutella xylostella L.) genome assembly resolves 31 chromosomes and identifies a diamide resistance mutation.</title>
        <authorList>
            <person name="Ward C.M."/>
            <person name="Perry K.D."/>
            <person name="Baker G."/>
            <person name="Powis K."/>
            <person name="Heckel D.G."/>
            <person name="Baxter S.W."/>
        </authorList>
    </citation>
    <scope>NUCLEOTIDE SEQUENCE [LARGE SCALE GENOMIC DNA]</scope>
    <source>
        <strain evidence="2 3">LV</strain>
        <tissue evidence="2">Single pupa</tissue>
    </source>
</reference>
<protein>
    <recommendedName>
        <fullName evidence="4">Retrotransposon gag domain-containing protein</fullName>
    </recommendedName>
</protein>
<sequence length="392" mass="45832">MMMAPATIPRFSGADPTYPAARWVEEINDNAEIFGWSPSQKLLMARRALTGVAGLWLRTENTFKTFEELQRALLEEFPYDANPKVIHELMTNRKKKRDESCYEYMLVMKELGKRGGFEDYVAIQYIVDGIEDSVINKAMLYGVTTYPDLKEKLKIYEYMKRKMEMSARTRRESPARWCYSCTGGERPIDDVSVKQDPEQQQSSGCGDKSVVSIKQHSSMFEYEVRMDEANKRSNDYSEETEVTAIKNEYEKCQRQTEVVNNVNNKQILQNKKEKSSKEVPIELESIKVEKIVQHKVEEVCETKVEEKVEKVVKKEHFSGEFANLVKKKDGQKRYVERRFQDGLMENKILYEGNKKKMMDSRIMEIARRVHENGTFSAKMMKEAMDKDYHILR</sequence>
<evidence type="ECO:0000313" key="2">
    <source>
        <dbReference type="EMBL" id="KAG7307111.1"/>
    </source>
</evidence>
<accession>A0ABQ7QPZ4</accession>
<feature type="region of interest" description="Disordered" evidence="1">
    <location>
        <begin position="189"/>
        <end position="208"/>
    </location>
</feature>
<dbReference type="Proteomes" id="UP000823941">
    <property type="component" value="Chromosome 10"/>
</dbReference>
<keyword evidence="3" id="KW-1185">Reference proteome</keyword>
<evidence type="ECO:0008006" key="4">
    <source>
        <dbReference type="Google" id="ProtNLM"/>
    </source>
</evidence>
<dbReference type="EMBL" id="JAHIBW010000010">
    <property type="protein sequence ID" value="KAG7307111.1"/>
    <property type="molecule type" value="Genomic_DNA"/>
</dbReference>
<gene>
    <name evidence="2" type="ORF">JYU34_007254</name>
</gene>
<comment type="caution">
    <text evidence="2">The sequence shown here is derived from an EMBL/GenBank/DDBJ whole genome shotgun (WGS) entry which is preliminary data.</text>
</comment>
<evidence type="ECO:0000313" key="3">
    <source>
        <dbReference type="Proteomes" id="UP000823941"/>
    </source>
</evidence>
<organism evidence="2 3">
    <name type="scientific">Plutella xylostella</name>
    <name type="common">Diamondback moth</name>
    <name type="synonym">Plutella maculipennis</name>
    <dbReference type="NCBI Taxonomy" id="51655"/>
    <lineage>
        <taxon>Eukaryota</taxon>
        <taxon>Metazoa</taxon>
        <taxon>Ecdysozoa</taxon>
        <taxon>Arthropoda</taxon>
        <taxon>Hexapoda</taxon>
        <taxon>Insecta</taxon>
        <taxon>Pterygota</taxon>
        <taxon>Neoptera</taxon>
        <taxon>Endopterygota</taxon>
        <taxon>Lepidoptera</taxon>
        <taxon>Glossata</taxon>
        <taxon>Ditrysia</taxon>
        <taxon>Yponomeutoidea</taxon>
        <taxon>Plutellidae</taxon>
        <taxon>Plutella</taxon>
    </lineage>
</organism>
<name>A0ABQ7QPZ4_PLUXY</name>
<proteinExistence type="predicted"/>